<dbReference type="AlphaFoldDB" id="A0A0E3LG56"/>
<evidence type="ECO:0000313" key="3">
    <source>
        <dbReference type="EMBL" id="AKB41936.1"/>
    </source>
</evidence>
<dbReference type="RefSeq" id="WP_015411982.1">
    <property type="nucleotide sequence ID" value="NZ_CP009509.1"/>
</dbReference>
<feature type="transmembrane region" description="Helical" evidence="1">
    <location>
        <begin position="36"/>
        <end position="57"/>
    </location>
</feature>
<reference evidence="3 4" key="1">
    <citation type="submission" date="2014-07" db="EMBL/GenBank/DDBJ databases">
        <title>Methanogenic archaea and the global carbon cycle.</title>
        <authorList>
            <person name="Henriksen J.R."/>
            <person name="Luke J."/>
            <person name="Reinhart S."/>
            <person name="Benedict M.N."/>
            <person name="Youngblut N.D."/>
            <person name="Metcalf M.E."/>
            <person name="Whitaker R.J."/>
            <person name="Metcalf W.W."/>
        </authorList>
    </citation>
    <scope>NUCLEOTIDE SEQUENCE [LARGE SCALE GENOMIC DNA]</scope>
    <source>
        <strain evidence="3 4">WWM610</strain>
    </source>
</reference>
<accession>A0A0E3LG56</accession>
<protein>
    <recommendedName>
        <fullName evidence="2">DUF362 domain-containing protein</fullName>
    </recommendedName>
</protein>
<evidence type="ECO:0000313" key="4">
    <source>
        <dbReference type="Proteomes" id="UP000033058"/>
    </source>
</evidence>
<keyword evidence="1" id="KW-0812">Transmembrane</keyword>
<evidence type="ECO:0000256" key="1">
    <source>
        <dbReference type="SAM" id="Phobius"/>
    </source>
</evidence>
<evidence type="ECO:0000259" key="2">
    <source>
        <dbReference type="Pfam" id="PF04015"/>
    </source>
</evidence>
<dbReference type="Pfam" id="PF04015">
    <property type="entry name" value="DUF362"/>
    <property type="match status" value="1"/>
</dbReference>
<dbReference type="HOGENOM" id="CLU_583452_0_0_2"/>
<gene>
    <name evidence="3" type="ORF">MSMAW_2945</name>
</gene>
<dbReference type="EMBL" id="CP009509">
    <property type="protein sequence ID" value="AKB41936.1"/>
    <property type="molecule type" value="Genomic_DNA"/>
</dbReference>
<sequence>MKDFTTTHCNNPHDKVRSHNHGHSGKIPLKYRIKHLWHKIESSFFFVALASLFWLIYKSGTKPSRIVYPCQRVAATNLSTFVIVAVASPLYLFLTKIRGFFTQDFKFSRLSLFTLILASIFGFGVFLTTNYFNGPVASPVESGPGINSSIESESGQIEFATIPAAYDLPSPHRVVTVHNSNASTWEGEGNPNNYMNQTEIDKMVDAGIMELTGTTSPQEGWRKIIPYTAGQSVVIKVNFNNNWHFSSNGFYYNDDSNTNMLNYAAVVNSVISGLKSAGVPSEKIWITDPSRPIHDKFRERIEDKGVQYYINQNCEAYIEGRPNVSVTGYVPDDSVYASTSTAYDEKIRPAQVFADATYIINMPQLKGHGMKSVGRVTFSLKNNFGSVYYTSDALGDDPAHNAQPFAKLLADINNNPVFREKTRLVVGDGIMGNPDINYGPPTLWKSFGNKPPETLFFGVDPVATDSVMVDYVRREVGSQATGLVQSYAAELGLGVSESWSDQENYTYIDYHPIDLDNQI</sequence>
<keyword evidence="1" id="KW-1133">Transmembrane helix</keyword>
<organism evidence="3 4">
    <name type="scientific">Methanosarcina mazei WWM610</name>
    <dbReference type="NCBI Taxonomy" id="1434117"/>
    <lineage>
        <taxon>Archaea</taxon>
        <taxon>Methanobacteriati</taxon>
        <taxon>Methanobacteriota</taxon>
        <taxon>Stenosarchaea group</taxon>
        <taxon>Methanomicrobia</taxon>
        <taxon>Methanosarcinales</taxon>
        <taxon>Methanosarcinaceae</taxon>
        <taxon>Methanosarcina</taxon>
    </lineage>
</organism>
<name>A0A0E3LG56_METMZ</name>
<keyword evidence="1" id="KW-0472">Membrane</keyword>
<feature type="transmembrane region" description="Helical" evidence="1">
    <location>
        <begin position="77"/>
        <end position="95"/>
    </location>
</feature>
<dbReference type="InterPro" id="IPR007160">
    <property type="entry name" value="DUF362"/>
</dbReference>
<feature type="transmembrane region" description="Helical" evidence="1">
    <location>
        <begin position="107"/>
        <end position="127"/>
    </location>
</feature>
<feature type="domain" description="DUF362" evidence="2">
    <location>
        <begin position="263"/>
        <end position="470"/>
    </location>
</feature>
<dbReference type="GeneID" id="24852743"/>
<dbReference type="Proteomes" id="UP000033058">
    <property type="component" value="Chromosome"/>
</dbReference>
<proteinExistence type="predicted"/>
<dbReference type="PATRIC" id="fig|1434117.4.peg.3733"/>